<evidence type="ECO:0000313" key="3">
    <source>
        <dbReference type="Proteomes" id="UP000775547"/>
    </source>
</evidence>
<accession>A0A9P7G3B8</accession>
<organism evidence="2 3">
    <name type="scientific">Asterophora parasitica</name>
    <dbReference type="NCBI Taxonomy" id="117018"/>
    <lineage>
        <taxon>Eukaryota</taxon>
        <taxon>Fungi</taxon>
        <taxon>Dikarya</taxon>
        <taxon>Basidiomycota</taxon>
        <taxon>Agaricomycotina</taxon>
        <taxon>Agaricomycetes</taxon>
        <taxon>Agaricomycetidae</taxon>
        <taxon>Agaricales</taxon>
        <taxon>Tricholomatineae</taxon>
        <taxon>Lyophyllaceae</taxon>
        <taxon>Asterophora</taxon>
    </lineage>
</organism>
<comment type="caution">
    <text evidence="2">The sequence shown here is derived from an EMBL/GenBank/DDBJ whole genome shotgun (WGS) entry which is preliminary data.</text>
</comment>
<sequence length="183" mass="20764">MHLYLSTRHHLNSIYSNEEGQALYKVETPSGIASRTSSISYVVPNEGGDKSMVDRYAHLAQVDHNAVASSVLRFGGIQYETKDYFRKEGWGAQGRNRIFTGPDGREYKWVLQSYDCNLFTNDDAKTPIAAYHQKTYGFFSKAHPASLEIFPGGEHMIKEILITFVYIEKIRKDKERGAQAATF</sequence>
<evidence type="ECO:0000313" key="2">
    <source>
        <dbReference type="EMBL" id="KAG5642050.1"/>
    </source>
</evidence>
<dbReference type="InterPro" id="IPR046528">
    <property type="entry name" value="DUF6593"/>
</dbReference>
<feature type="domain" description="DUF6593" evidence="1">
    <location>
        <begin position="11"/>
        <end position="173"/>
    </location>
</feature>
<evidence type="ECO:0000259" key="1">
    <source>
        <dbReference type="Pfam" id="PF20236"/>
    </source>
</evidence>
<dbReference type="Pfam" id="PF20236">
    <property type="entry name" value="DUF6593"/>
    <property type="match status" value="1"/>
</dbReference>
<dbReference type="AlphaFoldDB" id="A0A9P7G3B8"/>
<gene>
    <name evidence="2" type="ORF">DXG03_003749</name>
</gene>
<protein>
    <recommendedName>
        <fullName evidence="1">DUF6593 domain-containing protein</fullName>
    </recommendedName>
</protein>
<reference evidence="2" key="2">
    <citation type="submission" date="2021-10" db="EMBL/GenBank/DDBJ databases">
        <title>Phylogenomics reveals ancestral predisposition of the termite-cultivated fungus Termitomyces towards a domesticated lifestyle.</title>
        <authorList>
            <person name="Auxier B."/>
            <person name="Grum-Grzhimaylo A."/>
            <person name="Cardenas M.E."/>
            <person name="Lodge J.D."/>
            <person name="Laessoe T."/>
            <person name="Pedersen O."/>
            <person name="Smith M.E."/>
            <person name="Kuyper T.W."/>
            <person name="Franco-Molano E.A."/>
            <person name="Baroni T.J."/>
            <person name="Aanen D.K."/>
        </authorList>
    </citation>
    <scope>NUCLEOTIDE SEQUENCE</scope>
    <source>
        <strain evidence="2">AP01</strain>
        <tissue evidence="2">Mycelium</tissue>
    </source>
</reference>
<dbReference type="Proteomes" id="UP000775547">
    <property type="component" value="Unassembled WGS sequence"/>
</dbReference>
<dbReference type="EMBL" id="JABCKV010000221">
    <property type="protein sequence ID" value="KAG5642050.1"/>
    <property type="molecule type" value="Genomic_DNA"/>
</dbReference>
<name>A0A9P7G3B8_9AGAR</name>
<reference evidence="2" key="1">
    <citation type="submission" date="2020-07" db="EMBL/GenBank/DDBJ databases">
        <authorList>
            <person name="Nieuwenhuis M."/>
            <person name="Van De Peppel L.J.J."/>
        </authorList>
    </citation>
    <scope>NUCLEOTIDE SEQUENCE</scope>
    <source>
        <strain evidence="2">AP01</strain>
        <tissue evidence="2">Mycelium</tissue>
    </source>
</reference>
<keyword evidence="3" id="KW-1185">Reference proteome</keyword>
<dbReference type="OrthoDB" id="3360976at2759"/>
<proteinExistence type="predicted"/>